<dbReference type="InterPro" id="IPR013096">
    <property type="entry name" value="Cupin_2"/>
</dbReference>
<dbReference type="EMBL" id="FXAZ01000003">
    <property type="protein sequence ID" value="SMG43172.1"/>
    <property type="molecule type" value="Genomic_DNA"/>
</dbReference>
<dbReference type="PANTHER" id="PTHR34571:SF1">
    <property type="entry name" value="(S)-UREIDOGLYCINE AMINOHYDROLASE"/>
    <property type="match status" value="1"/>
</dbReference>
<organism evidence="3 4">
    <name type="scientific">Paenibacillus aquistagni</name>
    <dbReference type="NCBI Taxonomy" id="1852522"/>
    <lineage>
        <taxon>Bacteria</taxon>
        <taxon>Bacillati</taxon>
        <taxon>Bacillota</taxon>
        <taxon>Bacilli</taxon>
        <taxon>Bacillales</taxon>
        <taxon>Paenibacillaceae</taxon>
        <taxon>Paenibacillus</taxon>
    </lineage>
</organism>
<dbReference type="PANTHER" id="PTHR34571">
    <property type="entry name" value="(S)-UREIDOGLYCINE AMINOHYDROLASE"/>
    <property type="match status" value="1"/>
</dbReference>
<dbReference type="STRING" id="1852522.SAMN06295960_2557"/>
<dbReference type="InterPro" id="IPR014710">
    <property type="entry name" value="RmlC-like_jellyroll"/>
</dbReference>
<dbReference type="CDD" id="cd02211">
    <property type="entry name" value="cupin_UGlyAH_N"/>
    <property type="match status" value="1"/>
</dbReference>
<gene>
    <name evidence="3" type="ORF">SAMN06295960_2557</name>
</gene>
<evidence type="ECO:0000313" key="3">
    <source>
        <dbReference type="EMBL" id="SMG43172.1"/>
    </source>
</evidence>
<dbReference type="InterPro" id="IPR011051">
    <property type="entry name" value="RmlC_Cupin_sf"/>
</dbReference>
<dbReference type="Pfam" id="PF05899">
    <property type="entry name" value="Cupin_3"/>
    <property type="match status" value="1"/>
</dbReference>
<evidence type="ECO:0000259" key="2">
    <source>
        <dbReference type="Pfam" id="PF07883"/>
    </source>
</evidence>
<name>A0A1X7KNS8_9BACL</name>
<proteinExistence type="predicted"/>
<dbReference type="InterPro" id="IPR017627">
    <property type="entry name" value="UGHY"/>
</dbReference>
<evidence type="ECO:0000313" key="4">
    <source>
        <dbReference type="Proteomes" id="UP000193834"/>
    </source>
</evidence>
<dbReference type="Proteomes" id="UP000193834">
    <property type="component" value="Unassembled WGS sequence"/>
</dbReference>
<dbReference type="Gene3D" id="2.60.120.10">
    <property type="entry name" value="Jelly Rolls"/>
    <property type="match status" value="2"/>
</dbReference>
<dbReference type="AlphaFoldDB" id="A0A1X7KNS8"/>
<keyword evidence="4" id="KW-1185">Reference proteome</keyword>
<dbReference type="Pfam" id="PF07883">
    <property type="entry name" value="Cupin_2"/>
    <property type="match status" value="1"/>
</dbReference>
<dbReference type="NCBIfam" id="TIGR03214">
    <property type="entry name" value="ura-cupin"/>
    <property type="match status" value="1"/>
</dbReference>
<dbReference type="InterPro" id="IPR008579">
    <property type="entry name" value="UGlyAH_Cupin_dom"/>
</dbReference>
<dbReference type="InterPro" id="IPR044697">
    <property type="entry name" value="UGlyAH_cupin_C"/>
</dbReference>
<feature type="domain" description="Cupin type-2" evidence="2">
    <location>
        <begin position="179"/>
        <end position="244"/>
    </location>
</feature>
<dbReference type="GO" id="GO:0071522">
    <property type="term" value="F:ureidoglycine aminohydrolase activity"/>
    <property type="evidence" value="ECO:0007669"/>
    <property type="project" value="InterPro"/>
</dbReference>
<dbReference type="OrthoDB" id="9814939at2"/>
<reference evidence="3 4" key="1">
    <citation type="submission" date="2017-04" db="EMBL/GenBank/DDBJ databases">
        <authorList>
            <person name="Afonso C.L."/>
            <person name="Miller P.J."/>
            <person name="Scott M.A."/>
            <person name="Spackman E."/>
            <person name="Goraichik I."/>
            <person name="Dimitrov K.M."/>
            <person name="Suarez D.L."/>
            <person name="Swayne D.E."/>
        </authorList>
    </citation>
    <scope>NUCLEOTIDE SEQUENCE [LARGE SCALE GENOMIC DNA]</scope>
    <source>
        <strain evidence="3 4">11</strain>
    </source>
</reference>
<sequence>MGYPQDLLASRSIIKRGNFALIPPEGLVKNVVPGFEQCDLTILASPRLGAKFVDYLVTMHEGGKNAQGFGEEGVETFVYCMEGQVSASADQETFLLEAGGYLYCPPGVKLYLENAQSKDTKLFLYKQKYAPLNDSSRKPWVVSGNVHDIVAVDYDNMTNVKIQDLLPIDHAFDMNFHILSFEPGGCHPFVETHYQEHGAIMLSGEGVYNLDNEWIPIKKGDYLYMGPYVPQATYAVGREPFAYLYSKDCNRDAAL</sequence>
<evidence type="ECO:0000259" key="1">
    <source>
        <dbReference type="Pfam" id="PF05899"/>
    </source>
</evidence>
<feature type="domain" description="(S)-ureidoglycine aminohydrolase cupin" evidence="1">
    <location>
        <begin position="52"/>
        <end position="109"/>
    </location>
</feature>
<dbReference type="SUPFAM" id="SSF51182">
    <property type="entry name" value="RmlC-like cupins"/>
    <property type="match status" value="1"/>
</dbReference>
<protein>
    <submittedName>
        <fullName evidence="3">(S)-ureidoglycine aminohydrolase</fullName>
    </submittedName>
</protein>
<dbReference type="RefSeq" id="WP_085494741.1">
    <property type="nucleotide sequence ID" value="NZ_FXAZ01000003.1"/>
</dbReference>
<dbReference type="InterPro" id="IPR044704">
    <property type="entry name" value="UGlyAH_cupin_N"/>
</dbReference>
<dbReference type="CDD" id="cd02212">
    <property type="entry name" value="cupin_UGlyAH_C"/>
    <property type="match status" value="1"/>
</dbReference>
<accession>A0A1X7KNS8</accession>
<keyword evidence="3" id="KW-0378">Hydrolase</keyword>